<reference evidence="1 2" key="1">
    <citation type="submission" date="2024-01" db="EMBL/GenBank/DDBJ databases">
        <title>The genomes of 5 underutilized Papilionoideae crops provide insights into root nodulation and disease resistance.</title>
        <authorList>
            <person name="Yuan L."/>
        </authorList>
    </citation>
    <scope>NUCLEOTIDE SEQUENCE [LARGE SCALE GENOMIC DNA]</scope>
    <source>
        <strain evidence="1">LY-2023</strain>
        <tissue evidence="1">Leaf</tissue>
    </source>
</reference>
<keyword evidence="2" id="KW-1185">Reference proteome</keyword>
<organism evidence="1 2">
    <name type="scientific">Clitoria ternatea</name>
    <name type="common">Butterfly pea</name>
    <dbReference type="NCBI Taxonomy" id="43366"/>
    <lineage>
        <taxon>Eukaryota</taxon>
        <taxon>Viridiplantae</taxon>
        <taxon>Streptophyta</taxon>
        <taxon>Embryophyta</taxon>
        <taxon>Tracheophyta</taxon>
        <taxon>Spermatophyta</taxon>
        <taxon>Magnoliopsida</taxon>
        <taxon>eudicotyledons</taxon>
        <taxon>Gunneridae</taxon>
        <taxon>Pentapetalae</taxon>
        <taxon>rosids</taxon>
        <taxon>fabids</taxon>
        <taxon>Fabales</taxon>
        <taxon>Fabaceae</taxon>
        <taxon>Papilionoideae</taxon>
        <taxon>50 kb inversion clade</taxon>
        <taxon>NPAAA clade</taxon>
        <taxon>indigoferoid/millettioid clade</taxon>
        <taxon>Phaseoleae</taxon>
        <taxon>Clitoria</taxon>
    </lineage>
</organism>
<dbReference type="Proteomes" id="UP001359559">
    <property type="component" value="Unassembled WGS sequence"/>
</dbReference>
<sequence>MIISINRSLVYSTTITIFCCKCLHSSFWYKDHTQVFQRASLCLTTITPEQLAFALRWFMLLLRYLGVSSYTIQIRIAFSVVHVFSIEIPAAFARLRG</sequence>
<comment type="caution">
    <text evidence="1">The sequence shown here is derived from an EMBL/GenBank/DDBJ whole genome shotgun (WGS) entry which is preliminary data.</text>
</comment>
<dbReference type="EMBL" id="JAYKXN010000006">
    <property type="protein sequence ID" value="KAK7280607.1"/>
    <property type="molecule type" value="Genomic_DNA"/>
</dbReference>
<evidence type="ECO:0000313" key="1">
    <source>
        <dbReference type="EMBL" id="KAK7280607.1"/>
    </source>
</evidence>
<dbReference type="AlphaFoldDB" id="A0AAN9FQE1"/>
<protein>
    <submittedName>
        <fullName evidence="1">Uncharacterized protein</fullName>
    </submittedName>
</protein>
<gene>
    <name evidence="1" type="ORF">RJT34_25672</name>
</gene>
<proteinExistence type="predicted"/>
<evidence type="ECO:0000313" key="2">
    <source>
        <dbReference type="Proteomes" id="UP001359559"/>
    </source>
</evidence>
<accession>A0AAN9FQE1</accession>
<name>A0AAN9FQE1_CLITE</name>